<dbReference type="PANTHER" id="PTHR22847">
    <property type="entry name" value="WD40 REPEAT PROTEIN"/>
    <property type="match status" value="1"/>
</dbReference>
<evidence type="ECO:0000256" key="6">
    <source>
        <dbReference type="ARBA" id="ARBA00022737"/>
    </source>
</evidence>
<dbReference type="GO" id="GO:0042393">
    <property type="term" value="F:histone binding"/>
    <property type="evidence" value="ECO:0007669"/>
    <property type="project" value="TreeGrafter"/>
</dbReference>
<dbReference type="InterPro" id="IPR037190">
    <property type="entry name" value="LIS1_N"/>
</dbReference>
<evidence type="ECO:0000256" key="11">
    <source>
        <dbReference type="HAMAP-Rule" id="MF_03141"/>
    </source>
</evidence>
<dbReference type="PIRSF" id="PIRSF037647">
    <property type="entry name" value="Dynein_regulator_Lis1"/>
    <property type="match status" value="1"/>
</dbReference>
<dbReference type="SMART" id="SM00320">
    <property type="entry name" value="WD40"/>
    <property type="match status" value="7"/>
</dbReference>
<comment type="function">
    <text evidence="11">Positively regulates the activity of the minus-end directed microtubule motor protein dynein. Plays a central role in positioning the mitotic spindle at the bud neck during cell division. Targets cytoplasmic dynein to microtubule plus ends, thereby promoting dynein-mediated microtubule sliding along the bud cortex and consequently the movement of the mitotic spindle to the bud neck.</text>
</comment>
<dbReference type="Gene3D" id="2.130.10.10">
    <property type="entry name" value="YVTN repeat-like/Quinoprotein amine dehydrogenase"/>
    <property type="match status" value="1"/>
</dbReference>
<feature type="repeat" description="WD" evidence="12">
    <location>
        <begin position="217"/>
        <end position="258"/>
    </location>
</feature>
<keyword evidence="2 11" id="KW-0963">Cytoplasm</keyword>
<keyword evidence="5 11" id="KW-0493">Microtubule</keyword>
<comment type="subunit">
    <text evidence="11">Self-associates. Interacts with NDL1 and dynein.</text>
</comment>
<dbReference type="InterPro" id="IPR017252">
    <property type="entry name" value="Dynein_regulator_LIS1"/>
</dbReference>
<keyword evidence="10 11" id="KW-0131">Cell cycle</keyword>
<dbReference type="InterPro" id="IPR036322">
    <property type="entry name" value="WD40_repeat_dom_sf"/>
</dbReference>
<sequence>MNMSQILTERQQLELNKAILQYLKPICASSGTESTYIELSKLLSPQSFTHTLDKNEDIVDQYLEKKWSSVLRLQKKILDLENEIANIRSLIDLDNLAQNQPIAHSKDRINWLPMTPRYTFETQSIVNTVQLHPVLPLVFCGCADGSIYIWNFASDENTLPEKIIKAHTRSVNRIAFSWTPTKVDDDSNEKSYIFATCSSDLTIKLYNATTYQHLRTLRGHDHTISSISFSPSKDLLFSVSRDKSTKVWNVKEGTCIKSFVGHSDWVRNIDVSTGDYGDFLVTCSNDQSARLSHGQSGTGIAMMIGHSHVIEAVKFLPKVSNSIIDQYVSENTDLFPNLPRDLIKDEVYNKLGFKYCITSSRDNTIKLWLLPPPVIIPGRPPLPSRHNHSQAWLVANMVGHSSWVKTLQVHPNGKYIFSGSDDKTIKIWDLSGLNLAGKVGVIRSLPGHEGFLTDLGFARLSQKKNQAKPLENEEDLLKEIVIRMRCIFVSCATDNLIKIWK</sequence>
<dbReference type="GO" id="GO:0005875">
    <property type="term" value="C:microtubule associated complex"/>
    <property type="evidence" value="ECO:0007669"/>
    <property type="project" value="UniProtKB-UniRule"/>
</dbReference>
<evidence type="ECO:0000256" key="4">
    <source>
        <dbReference type="ARBA" id="ARBA00022618"/>
    </source>
</evidence>
<dbReference type="EMBL" id="JAHUZD010000143">
    <property type="protein sequence ID" value="KAI3402574.2"/>
    <property type="molecule type" value="Genomic_DNA"/>
</dbReference>
<dbReference type="PROSITE" id="PS50294">
    <property type="entry name" value="WD_REPEATS_REGION"/>
    <property type="match status" value="2"/>
</dbReference>
<organism evidence="13 14">
    <name type="scientific">Candida oxycetoniae</name>
    <dbReference type="NCBI Taxonomy" id="497107"/>
    <lineage>
        <taxon>Eukaryota</taxon>
        <taxon>Fungi</taxon>
        <taxon>Dikarya</taxon>
        <taxon>Ascomycota</taxon>
        <taxon>Saccharomycotina</taxon>
        <taxon>Pichiomycetes</taxon>
        <taxon>Debaryomycetaceae</taxon>
        <taxon>Candida/Lodderomyces clade</taxon>
        <taxon>Candida</taxon>
    </lineage>
</organism>
<dbReference type="CDD" id="cd00200">
    <property type="entry name" value="WD40"/>
    <property type="match status" value="1"/>
</dbReference>
<dbReference type="InterPro" id="IPR020472">
    <property type="entry name" value="WD40_PAC1"/>
</dbReference>
<name>A0AAI9WWB6_9ASCO</name>
<dbReference type="AlphaFoldDB" id="A0AAI9WWB6"/>
<protein>
    <recommendedName>
        <fullName evidence="11">Nuclear distribution protein PAC1</fullName>
    </recommendedName>
    <alternativeName>
        <fullName evidence="11">Lissencephaly-1 homolog</fullName>
        <shortName evidence="11">LIS-1</shortName>
    </alternativeName>
    <alternativeName>
        <fullName evidence="11">nudF homolog</fullName>
    </alternativeName>
</protein>
<keyword evidence="8 11" id="KW-0175">Coiled coil</keyword>
<comment type="caution">
    <text evidence="13">The sequence shown here is derived from an EMBL/GenBank/DDBJ whole genome shotgun (WGS) entry which is preliminary data.</text>
</comment>
<dbReference type="Proteomes" id="UP001202479">
    <property type="component" value="Unassembled WGS sequence"/>
</dbReference>
<reference evidence="13" key="1">
    <citation type="journal article" date="2022" name="DNA Res.">
        <title>Genome analysis of five recently described species of the CUG-Ser clade uncovers Candida theae as a new hybrid lineage with pathogenic potential in the Candida parapsilosis species complex.</title>
        <authorList>
            <person name="Mixao V."/>
            <person name="Del Olmo V."/>
            <person name="Hegedusova E."/>
            <person name="Saus E."/>
            <person name="Pryszcz L."/>
            <person name="Cillingova A."/>
            <person name="Nosek J."/>
            <person name="Gabaldon T."/>
        </authorList>
    </citation>
    <scope>NUCLEOTIDE SEQUENCE</scope>
    <source>
        <strain evidence="13">CBS 10844</strain>
    </source>
</reference>
<evidence type="ECO:0000313" key="14">
    <source>
        <dbReference type="Proteomes" id="UP001202479"/>
    </source>
</evidence>
<dbReference type="PRINTS" id="PR00320">
    <property type="entry name" value="GPROTEINBRPT"/>
</dbReference>
<keyword evidence="9 11" id="KW-0206">Cytoskeleton</keyword>
<keyword evidence="6" id="KW-0677">Repeat</keyword>
<evidence type="ECO:0000256" key="12">
    <source>
        <dbReference type="PROSITE-ProRule" id="PRU00221"/>
    </source>
</evidence>
<accession>A0AAI9WWB6</accession>
<dbReference type="Pfam" id="PF00400">
    <property type="entry name" value="WD40"/>
    <property type="match status" value="5"/>
</dbReference>
<gene>
    <name evidence="11" type="primary">PAC1</name>
    <name evidence="11" type="synonym">LIS1</name>
    <name evidence="13" type="ORF">KGF56_004666</name>
</gene>
<evidence type="ECO:0000256" key="10">
    <source>
        <dbReference type="ARBA" id="ARBA00023306"/>
    </source>
</evidence>
<dbReference type="GO" id="GO:0070840">
    <property type="term" value="F:dynein complex binding"/>
    <property type="evidence" value="ECO:0007669"/>
    <property type="project" value="UniProtKB-UniRule"/>
</dbReference>
<dbReference type="HAMAP" id="MF_03141">
    <property type="entry name" value="lis1"/>
    <property type="match status" value="1"/>
</dbReference>
<dbReference type="GO" id="GO:0051012">
    <property type="term" value="P:microtubule sliding"/>
    <property type="evidence" value="ECO:0007669"/>
    <property type="project" value="UniProtKB-UniRule"/>
</dbReference>
<dbReference type="SUPFAM" id="SSF109925">
    <property type="entry name" value="Lissencephaly-1 protein (Lis-1, PAF-AH alpha) N-terminal domain"/>
    <property type="match status" value="1"/>
</dbReference>
<dbReference type="PANTHER" id="PTHR22847:SF637">
    <property type="entry name" value="WD REPEAT DOMAIN 5B"/>
    <property type="match status" value="1"/>
</dbReference>
<evidence type="ECO:0000256" key="5">
    <source>
        <dbReference type="ARBA" id="ARBA00022701"/>
    </source>
</evidence>
<dbReference type="GO" id="GO:0000132">
    <property type="term" value="P:establishment of mitotic spindle orientation"/>
    <property type="evidence" value="ECO:0007669"/>
    <property type="project" value="UniProtKB-UniRule"/>
</dbReference>
<dbReference type="GO" id="GO:0048188">
    <property type="term" value="C:Set1C/COMPASS complex"/>
    <property type="evidence" value="ECO:0007669"/>
    <property type="project" value="TreeGrafter"/>
</dbReference>
<dbReference type="GO" id="GO:0005874">
    <property type="term" value="C:microtubule"/>
    <property type="evidence" value="ECO:0007669"/>
    <property type="project" value="UniProtKB-KW"/>
</dbReference>
<keyword evidence="3 12" id="KW-0853">WD repeat</keyword>
<dbReference type="GO" id="GO:0000922">
    <property type="term" value="C:spindle pole"/>
    <property type="evidence" value="ECO:0007669"/>
    <property type="project" value="UniProtKB-SubCell"/>
</dbReference>
<dbReference type="GO" id="GO:0005737">
    <property type="term" value="C:cytoplasm"/>
    <property type="evidence" value="ECO:0007669"/>
    <property type="project" value="UniProtKB-UniRule"/>
</dbReference>
<proteinExistence type="inferred from homology"/>
<keyword evidence="14" id="KW-1185">Reference proteome</keyword>
<evidence type="ECO:0000256" key="3">
    <source>
        <dbReference type="ARBA" id="ARBA00022574"/>
    </source>
</evidence>
<dbReference type="PROSITE" id="PS50082">
    <property type="entry name" value="WD_REPEATS_2"/>
    <property type="match status" value="2"/>
</dbReference>
<comment type="similarity">
    <text evidence="11">Belongs to the WD repeat LIS1/nudF family.</text>
</comment>
<dbReference type="PROSITE" id="PS00678">
    <property type="entry name" value="WD_REPEATS_1"/>
    <property type="match status" value="2"/>
</dbReference>
<evidence type="ECO:0000256" key="7">
    <source>
        <dbReference type="ARBA" id="ARBA00022776"/>
    </source>
</evidence>
<keyword evidence="1 11" id="KW-0813">Transport</keyword>
<dbReference type="InterPro" id="IPR019775">
    <property type="entry name" value="WD40_repeat_CS"/>
</dbReference>
<evidence type="ECO:0000256" key="1">
    <source>
        <dbReference type="ARBA" id="ARBA00022448"/>
    </source>
</evidence>
<dbReference type="GO" id="GO:0051301">
    <property type="term" value="P:cell division"/>
    <property type="evidence" value="ECO:0007669"/>
    <property type="project" value="UniProtKB-KW"/>
</dbReference>
<dbReference type="Gene3D" id="1.20.960.30">
    <property type="match status" value="1"/>
</dbReference>
<dbReference type="InterPro" id="IPR015943">
    <property type="entry name" value="WD40/YVTN_repeat-like_dom_sf"/>
</dbReference>
<evidence type="ECO:0000313" key="13">
    <source>
        <dbReference type="EMBL" id="KAI3402574.2"/>
    </source>
</evidence>
<dbReference type="InterPro" id="IPR001680">
    <property type="entry name" value="WD40_rpt"/>
</dbReference>
<keyword evidence="7 11" id="KW-0498">Mitosis</keyword>
<dbReference type="SUPFAM" id="SSF50978">
    <property type="entry name" value="WD40 repeat-like"/>
    <property type="match status" value="1"/>
</dbReference>
<evidence type="ECO:0000256" key="9">
    <source>
        <dbReference type="ARBA" id="ARBA00023212"/>
    </source>
</evidence>
<feature type="repeat" description="WD" evidence="12">
    <location>
        <begin position="397"/>
        <end position="431"/>
    </location>
</feature>
<evidence type="ECO:0000256" key="8">
    <source>
        <dbReference type="ARBA" id="ARBA00023054"/>
    </source>
</evidence>
<evidence type="ECO:0000256" key="2">
    <source>
        <dbReference type="ARBA" id="ARBA00022490"/>
    </source>
</evidence>
<keyword evidence="4 11" id="KW-0132">Cell division</keyword>
<comment type="subcellular location">
    <subcellularLocation>
        <location evidence="11">Cytoplasm</location>
        <location evidence="11">Cytoskeleton</location>
    </subcellularLocation>
    <subcellularLocation>
        <location evidence="11">Cytoplasm</location>
        <location evidence="11">Cytoskeleton</location>
        <location evidence="11">Spindle pole</location>
    </subcellularLocation>
    <text evidence="11">Localizes to the plus ends of microtubules and the mitotic spindle poles.</text>
</comment>